<dbReference type="Proteomes" id="UP000218231">
    <property type="component" value="Unassembled WGS sequence"/>
</dbReference>
<dbReference type="EMBL" id="LIAE01007805">
    <property type="protein sequence ID" value="PAV76812.1"/>
    <property type="molecule type" value="Genomic_DNA"/>
</dbReference>
<keyword evidence="5" id="KW-1185">Reference proteome</keyword>
<keyword evidence="2" id="KW-0732">Signal</keyword>
<feature type="domain" description="Fibronectin type-III" evidence="3">
    <location>
        <begin position="426"/>
        <end position="520"/>
    </location>
</feature>
<dbReference type="InterPro" id="IPR003961">
    <property type="entry name" value="FN3_dom"/>
</dbReference>
<name>A0A2A2KS86_9BILA</name>
<dbReference type="OrthoDB" id="5783564at2759"/>
<dbReference type="PROSITE" id="PS50853">
    <property type="entry name" value="FN3"/>
    <property type="match status" value="4"/>
</dbReference>
<evidence type="ECO:0000256" key="2">
    <source>
        <dbReference type="SAM" id="SignalP"/>
    </source>
</evidence>
<dbReference type="InterPro" id="IPR036116">
    <property type="entry name" value="FN3_sf"/>
</dbReference>
<keyword evidence="1" id="KW-0677">Repeat</keyword>
<dbReference type="AlphaFoldDB" id="A0A2A2KS86"/>
<feature type="signal peptide" evidence="2">
    <location>
        <begin position="1"/>
        <end position="25"/>
    </location>
</feature>
<feature type="domain" description="Fibronectin type-III" evidence="3">
    <location>
        <begin position="140"/>
        <end position="231"/>
    </location>
</feature>
<organism evidence="4 5">
    <name type="scientific">Diploscapter pachys</name>
    <dbReference type="NCBI Taxonomy" id="2018661"/>
    <lineage>
        <taxon>Eukaryota</taxon>
        <taxon>Metazoa</taxon>
        <taxon>Ecdysozoa</taxon>
        <taxon>Nematoda</taxon>
        <taxon>Chromadorea</taxon>
        <taxon>Rhabditida</taxon>
        <taxon>Rhabditina</taxon>
        <taxon>Rhabditomorpha</taxon>
        <taxon>Rhabditoidea</taxon>
        <taxon>Rhabditidae</taxon>
        <taxon>Diploscapter</taxon>
    </lineage>
</organism>
<evidence type="ECO:0000313" key="5">
    <source>
        <dbReference type="Proteomes" id="UP000218231"/>
    </source>
</evidence>
<dbReference type="SMART" id="SM00060">
    <property type="entry name" value="FN3"/>
    <property type="match status" value="6"/>
</dbReference>
<evidence type="ECO:0000313" key="4">
    <source>
        <dbReference type="EMBL" id="PAV76812.1"/>
    </source>
</evidence>
<dbReference type="Pfam" id="PF00041">
    <property type="entry name" value="fn3"/>
    <property type="match status" value="5"/>
</dbReference>
<feature type="domain" description="Fibronectin type-III" evidence="3">
    <location>
        <begin position="761"/>
        <end position="851"/>
    </location>
</feature>
<sequence length="950" mass="106322">MGPFSRGRGGPFLIWVLFILTCTVSTEVRVKRQTKEQESLLTVEWEGIQTGDHADSDVKGFLVEYRPEREKNWQLHPGIIPYKGPNHQYRVQIPKLPTGTSYFVRIKVIDDKNNVLVETPEIRAKNEIVSIKCENDDVTAPRHAQLTQDGQFSLAIKWDQPDCGSVGEYQVELTGISAPFDIHRQTVTQPQVSMTNLLPGTIYSIRIRAVDRNRNVGPWSSEALEVKTKGETLSVSSQIKTLYKTESEISIEWEKLANPKMQYYDVSAMEVDQNSRKVERVRLPPYVNSHLLSGLKPNTKYEIGIYRITASTASGGVESWEEKPQIVDEGSRHFSVHWTRPTTDKPVDRYVLEYRLPNETAWRSAEEQSASGNSLDFSVSLKNLENTPFYSVRIVAIEKDGSVVARTDEMTVGDAGDDSCIGAAGVPQDIRSVVTDQTEIRFTWHKPNCDESAAPIDGYEYIIYESSQQQPFDGASYVGNTAVTINDLKPSTSYTFRVRSRSGNGHSQWSTLVAVSTSQTGSANAANSNGTLLIKREKAEESVANRWKRQAKHEITDSLNFYQLRIVLSPPNAFLVWTPLAHHTNHILTFKLAHKEKGASKWTFVIRPPRDFLCPRGVADSVDFCFHLKDFFFGVHYMSTGIENDISFAEGYDQAANKVEISQPRIEQQGGRSQAYWSVQGNTNGIYGYQLDIRSSNEREWRENGQLIKAEPSQVHYRQALGSLPLSSQYFVRVRAVDGSLTTVATSPSTSFSVACQIPMSPDNVRLDRVSDRLVRVSWNAANDDSKCQTYFFITGTQNGQSINERVPGSERSYDIPGQAQGTWNVEVRAVNSAGSGPSSPIVYLSSAKQSSRAESAPRRVRRSIDSGACDPKTDIWCRNGDDLTSFEEDEGSSPSLCLSIACKNECSFASAFFVMLFTRRQLLARLGSDKMTVRLLDDAANFVKLKKPN</sequence>
<evidence type="ECO:0000259" key="3">
    <source>
        <dbReference type="PROSITE" id="PS50853"/>
    </source>
</evidence>
<dbReference type="SUPFAM" id="SSF49265">
    <property type="entry name" value="Fibronectin type III"/>
    <property type="match status" value="4"/>
</dbReference>
<feature type="chain" id="PRO_5012674641" description="Fibronectin type-III domain-containing protein" evidence="2">
    <location>
        <begin position="26"/>
        <end position="950"/>
    </location>
</feature>
<protein>
    <recommendedName>
        <fullName evidence="3">Fibronectin type-III domain-containing protein</fullName>
    </recommendedName>
</protein>
<evidence type="ECO:0000256" key="1">
    <source>
        <dbReference type="ARBA" id="ARBA00022737"/>
    </source>
</evidence>
<dbReference type="STRING" id="2018661.A0A2A2KS86"/>
<dbReference type="CDD" id="cd00063">
    <property type="entry name" value="FN3"/>
    <property type="match status" value="6"/>
</dbReference>
<dbReference type="InterPro" id="IPR050991">
    <property type="entry name" value="ECM_Regulatory_Proteins"/>
</dbReference>
<dbReference type="Gene3D" id="2.60.40.10">
    <property type="entry name" value="Immunoglobulins"/>
    <property type="match status" value="6"/>
</dbReference>
<proteinExistence type="predicted"/>
<reference evidence="4 5" key="1">
    <citation type="journal article" date="2017" name="Curr. Biol.">
        <title>Genome architecture and evolution of a unichromosomal asexual nematode.</title>
        <authorList>
            <person name="Fradin H."/>
            <person name="Zegar C."/>
            <person name="Gutwein M."/>
            <person name="Lucas J."/>
            <person name="Kovtun M."/>
            <person name="Corcoran D."/>
            <person name="Baugh L.R."/>
            <person name="Kiontke K."/>
            <person name="Gunsalus K."/>
            <person name="Fitch D.H."/>
            <person name="Piano F."/>
        </authorList>
    </citation>
    <scope>NUCLEOTIDE SEQUENCE [LARGE SCALE GENOMIC DNA]</scope>
    <source>
        <strain evidence="4">PF1309</strain>
    </source>
</reference>
<dbReference type="PANTHER" id="PTHR46708:SF11">
    <property type="entry name" value="RECEPTOR-TYPE TYROSINE-PROTEIN PHOSPHATASE ETA-LIKE"/>
    <property type="match status" value="1"/>
</dbReference>
<feature type="domain" description="Fibronectin type-III" evidence="3">
    <location>
        <begin position="235"/>
        <end position="330"/>
    </location>
</feature>
<accession>A0A2A2KS86</accession>
<comment type="caution">
    <text evidence="4">The sequence shown here is derived from an EMBL/GenBank/DDBJ whole genome shotgun (WGS) entry which is preliminary data.</text>
</comment>
<dbReference type="PANTHER" id="PTHR46708">
    <property type="entry name" value="TENASCIN"/>
    <property type="match status" value="1"/>
</dbReference>
<dbReference type="InterPro" id="IPR013783">
    <property type="entry name" value="Ig-like_fold"/>
</dbReference>
<gene>
    <name evidence="4" type="ORF">WR25_25936</name>
</gene>